<dbReference type="GO" id="GO:0005737">
    <property type="term" value="C:cytoplasm"/>
    <property type="evidence" value="ECO:0007669"/>
    <property type="project" value="TreeGrafter"/>
</dbReference>
<name>A0A395N7Z7_TRIAR</name>
<dbReference type="STRING" id="490622.A0A395N7Z7"/>
<feature type="compositionally biased region" description="Polar residues" evidence="1">
    <location>
        <begin position="207"/>
        <end position="222"/>
    </location>
</feature>
<dbReference type="EMBL" id="PXOA01001042">
    <property type="protein sequence ID" value="RFU72004.1"/>
    <property type="molecule type" value="Genomic_DNA"/>
</dbReference>
<evidence type="ECO:0000313" key="3">
    <source>
        <dbReference type="Proteomes" id="UP000266272"/>
    </source>
</evidence>
<evidence type="ECO:0000256" key="1">
    <source>
        <dbReference type="SAM" id="MobiDB-lite"/>
    </source>
</evidence>
<gene>
    <name evidence="2" type="ORF">TARUN_10256</name>
</gene>
<feature type="compositionally biased region" description="Low complexity" evidence="1">
    <location>
        <begin position="940"/>
        <end position="949"/>
    </location>
</feature>
<feature type="region of interest" description="Disordered" evidence="1">
    <location>
        <begin position="93"/>
        <end position="122"/>
    </location>
</feature>
<dbReference type="SUPFAM" id="SSF50978">
    <property type="entry name" value="WD40 repeat-like"/>
    <property type="match status" value="1"/>
</dbReference>
<proteinExistence type="predicted"/>
<reference evidence="2 3" key="1">
    <citation type="journal article" date="2018" name="PLoS Pathog.">
        <title>Evolution of structural diversity of trichothecenes, a family of toxins produced by plant pathogenic and entomopathogenic fungi.</title>
        <authorList>
            <person name="Proctor R.H."/>
            <person name="McCormick S.P."/>
            <person name="Kim H.S."/>
            <person name="Cardoza R.E."/>
            <person name="Stanley A.M."/>
            <person name="Lindo L."/>
            <person name="Kelly A."/>
            <person name="Brown D.W."/>
            <person name="Lee T."/>
            <person name="Vaughan M.M."/>
            <person name="Alexander N.J."/>
            <person name="Busman M."/>
            <person name="Gutierrez S."/>
        </authorList>
    </citation>
    <scope>NUCLEOTIDE SEQUENCE [LARGE SCALE GENOMIC DNA]</scope>
    <source>
        <strain evidence="2 3">IBT 40837</strain>
    </source>
</reference>
<dbReference type="OrthoDB" id="3938623at2759"/>
<feature type="region of interest" description="Disordered" evidence="1">
    <location>
        <begin position="632"/>
        <end position="655"/>
    </location>
</feature>
<feature type="region of interest" description="Disordered" evidence="1">
    <location>
        <begin position="928"/>
        <end position="949"/>
    </location>
</feature>
<feature type="region of interest" description="Disordered" evidence="1">
    <location>
        <begin position="1190"/>
        <end position="1216"/>
    </location>
</feature>
<sequence>MDSRKYSVHALALRMRLVHGPPMDHGSAGTGETPLIQAVLGRSTRHQVGFPLVRPAEASAPPALDAPVAADHRTVTITATAAGTGQYRLVQARSDGDRAPPSSGPLGKKSRPPTAASAFAGQRAWSLPPRYRVTDTSALAAAASSTLDANPSSPSIAPLFLPRPNPLSGAKKDRKNAKHSGGIAAAVTKHTAGKFARPVNDGEESGNDSSKSIPTSNASSPPINTPEIRPSAAPDNDNPEPSPSLDALSTTSVSASTAPSVIHDWARNGMAASPSNLIALASESPPTQPSSYEDSGRLHHGWTAQRAFMTPSPASPSPPTSHPRRPLSYQMDPHFVSPDNMPRPSSTAAHHRRSSLNSPVPYPHTHSRVGSHPPPLPHQPQAHFYGVSDLDLTIKPQSGMKPGDQGLYFGFDKLPSPYNASGSENVVLAGYQGGLEVYGVSKRGLEHVASLKGLRGGVHYAKILPWTAGGEKDSVFPLVALVVHGPVLPQRKVSTPDPDDNDDAARRVDGAASPRSVYTHQDAFSGRNGQNGHVIEAYQTAVEVYSLKTNKLVDVLLQAPTIPISAEVSLTSPIFQPPPPTGAFAIKADAGTVAVCSGATGECWIYTQLLQAQNGHLFACTAKLWTCIQPGQRGGDVPEESDKMNSLGTTRRPNPPTAIFALNGRKIAYCPAAPSSNIAIRAHLPVPILGRGAGVTSLTPPHLPSVTAAVDLPISDSVVNKVMREATQELIQGAKWVGQQGLQAWNSYWNRSSSPQSQQQQPRSPPQQWASTRSPRNDGAAFPPTHGASVQAASAKDPGLVSILDVDSLTTSPSIHPSSTFSTPLGCSFLSFSPSSLSLFTASSKGDVQTVWDLLRVQHTHSSPLQASMVSHDSVGPQVRQIAQFSRMTVARIIDVVWTEPQGERLAMVTERGTVHLLEMPFSAFMWPPPRRRKVTQKPAAEPSEPSSSAVSLASGAFGAAYQVAMPFVTRSRQGSGNSSTTAGSILKDSAAQGGRAIAASITSSIGKTGSAISQLRHTGENRVSLPPGSSLPSSSCVIWIRGRRSATLFNLGGGLVRTYPFKSRRHPGHNGKRTARVNRYTDYRVPFLPDDTVAPAVRQILELGAQEEYLDLSDSEMDVGTTLTLKGRPRVVSNTLHTMGETIPQAEIECSAPYQPFHTDRRVILCEYTPGYGSQLDVMSEVLAGSSLDAKAPPSKKSKKGQHLTAGAPSSGSDASAWAFGQDISVVKLDLGLPSAFEDEYDDPEDHRPLPPSAMERVMEYGDSEQIVVTTRRRRGAHQGDPDGDGFFEDDCEVLDFADQRV</sequence>
<organism evidence="2 3">
    <name type="scientific">Trichoderma arundinaceum</name>
    <dbReference type="NCBI Taxonomy" id="490622"/>
    <lineage>
        <taxon>Eukaryota</taxon>
        <taxon>Fungi</taxon>
        <taxon>Dikarya</taxon>
        <taxon>Ascomycota</taxon>
        <taxon>Pezizomycotina</taxon>
        <taxon>Sordariomycetes</taxon>
        <taxon>Hypocreomycetidae</taxon>
        <taxon>Hypocreales</taxon>
        <taxon>Hypocreaceae</taxon>
        <taxon>Trichoderma</taxon>
    </lineage>
</organism>
<feature type="region of interest" description="Disordered" evidence="1">
    <location>
        <begin position="749"/>
        <end position="794"/>
    </location>
</feature>
<dbReference type="InterPro" id="IPR036322">
    <property type="entry name" value="WD40_repeat_dom_sf"/>
</dbReference>
<dbReference type="GO" id="GO:0006914">
    <property type="term" value="P:autophagy"/>
    <property type="evidence" value="ECO:0007669"/>
    <property type="project" value="InterPro"/>
</dbReference>
<feature type="compositionally biased region" description="Low complexity" evidence="1">
    <location>
        <begin position="1207"/>
        <end position="1216"/>
    </location>
</feature>
<keyword evidence="3" id="KW-1185">Reference proteome</keyword>
<feature type="region of interest" description="Disordered" evidence="1">
    <location>
        <begin position="146"/>
        <end position="252"/>
    </location>
</feature>
<dbReference type="Proteomes" id="UP000266272">
    <property type="component" value="Unassembled WGS sequence"/>
</dbReference>
<protein>
    <submittedName>
        <fullName evidence="2">Uncharacterized protein</fullName>
    </submittedName>
</protein>
<accession>A0A395N7Z7</accession>
<feature type="compositionally biased region" description="Low complexity" evidence="1">
    <location>
        <begin position="751"/>
        <end position="768"/>
    </location>
</feature>
<feature type="compositionally biased region" description="Acidic residues" evidence="1">
    <location>
        <begin position="1283"/>
        <end position="1292"/>
    </location>
</feature>
<feature type="region of interest" description="Disordered" evidence="1">
    <location>
        <begin position="489"/>
        <end position="513"/>
    </location>
</feature>
<comment type="caution">
    <text evidence="2">The sequence shown here is derived from an EMBL/GenBank/DDBJ whole genome shotgun (WGS) entry which is preliminary data.</text>
</comment>
<feature type="region of interest" description="Disordered" evidence="1">
    <location>
        <begin position="308"/>
        <end position="376"/>
    </location>
</feature>
<evidence type="ECO:0000313" key="2">
    <source>
        <dbReference type="EMBL" id="RFU72004.1"/>
    </source>
</evidence>
<dbReference type="PANTHER" id="PTHR13268">
    <property type="entry name" value="BREAST CARCINOMA AMPLIFIED SEQUENCE 3"/>
    <property type="match status" value="1"/>
</dbReference>
<dbReference type="PANTHER" id="PTHR13268:SF0">
    <property type="entry name" value="BCAS3 MICROTUBULE ASSOCIATED CELL MIGRATION FACTOR"/>
    <property type="match status" value="1"/>
</dbReference>
<feature type="region of interest" description="Disordered" evidence="1">
    <location>
        <begin position="1272"/>
        <end position="1292"/>
    </location>
</feature>
<dbReference type="GO" id="GO:0042594">
    <property type="term" value="P:response to starvation"/>
    <property type="evidence" value="ECO:0007669"/>
    <property type="project" value="TreeGrafter"/>
</dbReference>
<dbReference type="InterPro" id="IPR045142">
    <property type="entry name" value="BCAS3-like"/>
</dbReference>